<dbReference type="Proteomes" id="UP000823613">
    <property type="component" value="Unassembled WGS sequence"/>
</dbReference>
<dbReference type="PANTHER" id="PTHR21340:SF0">
    <property type="entry name" value="BIS(5'-NUCLEOSYL)-TETRAPHOSPHATASE [ASYMMETRICAL]"/>
    <property type="match status" value="1"/>
</dbReference>
<dbReference type="InterPro" id="IPR015797">
    <property type="entry name" value="NUDIX_hydrolase-like_dom_sf"/>
</dbReference>
<dbReference type="InterPro" id="IPR000086">
    <property type="entry name" value="NUDIX_hydrolase_dom"/>
</dbReference>
<proteinExistence type="predicted"/>
<keyword evidence="1" id="KW-0378">Hydrolase</keyword>
<dbReference type="GO" id="GO:0006167">
    <property type="term" value="P:AMP biosynthetic process"/>
    <property type="evidence" value="ECO:0007669"/>
    <property type="project" value="TreeGrafter"/>
</dbReference>
<dbReference type="PANTHER" id="PTHR21340">
    <property type="entry name" value="DIADENOSINE 5,5-P1,P4-TETRAPHOSPHATE PYROPHOSPHOHYDROLASE MUTT"/>
    <property type="match status" value="1"/>
</dbReference>
<sequence>MKQEISAGAVIYKIENNKILYLIEYMSLGHISLAKGHLENNESLSEGAIREIKEETSLDVLLDINFEHIITYSPYEGIIKDVHYFVAKVIDNSALAIDKHDNEVIKIKFKEYRDAINLLTYESDKETLFLANKYIINKEGL</sequence>
<comment type="caution">
    <text evidence="3">The sequence shown here is derived from an EMBL/GenBank/DDBJ whole genome shotgun (WGS) entry which is preliminary data.</text>
</comment>
<dbReference type="GO" id="GO:0006754">
    <property type="term" value="P:ATP biosynthetic process"/>
    <property type="evidence" value="ECO:0007669"/>
    <property type="project" value="TreeGrafter"/>
</dbReference>
<dbReference type="InterPro" id="IPR051325">
    <property type="entry name" value="Nudix_hydrolase_domain"/>
</dbReference>
<dbReference type="EMBL" id="JADIMY010000056">
    <property type="protein sequence ID" value="MBO8427439.1"/>
    <property type="molecule type" value="Genomic_DNA"/>
</dbReference>
<evidence type="ECO:0000259" key="2">
    <source>
        <dbReference type="PROSITE" id="PS51462"/>
    </source>
</evidence>
<reference evidence="3" key="2">
    <citation type="journal article" date="2021" name="PeerJ">
        <title>Extensive microbial diversity within the chicken gut microbiome revealed by metagenomics and culture.</title>
        <authorList>
            <person name="Gilroy R."/>
            <person name="Ravi A."/>
            <person name="Getino M."/>
            <person name="Pursley I."/>
            <person name="Horton D.L."/>
            <person name="Alikhan N.F."/>
            <person name="Baker D."/>
            <person name="Gharbi K."/>
            <person name="Hall N."/>
            <person name="Watson M."/>
            <person name="Adriaenssens E.M."/>
            <person name="Foster-Nyarko E."/>
            <person name="Jarju S."/>
            <person name="Secka A."/>
            <person name="Antonio M."/>
            <person name="Oren A."/>
            <person name="Chaudhuri R.R."/>
            <person name="La Ragione R."/>
            <person name="Hildebrand F."/>
            <person name="Pallen M.J."/>
        </authorList>
    </citation>
    <scope>NUCLEOTIDE SEQUENCE</scope>
    <source>
        <strain evidence="3">11159</strain>
    </source>
</reference>
<dbReference type="AlphaFoldDB" id="A0A9D9DLW4"/>
<dbReference type="Pfam" id="PF00293">
    <property type="entry name" value="NUDIX"/>
    <property type="match status" value="1"/>
</dbReference>
<gene>
    <name evidence="3" type="ORF">IAC58_02625</name>
</gene>
<feature type="domain" description="Nudix hydrolase" evidence="2">
    <location>
        <begin position="2"/>
        <end position="132"/>
    </location>
</feature>
<dbReference type="Gene3D" id="3.90.79.10">
    <property type="entry name" value="Nucleoside Triphosphate Pyrophosphohydrolase"/>
    <property type="match status" value="1"/>
</dbReference>
<name>A0A9D9DLW4_9BACL</name>
<dbReference type="PROSITE" id="PS51462">
    <property type="entry name" value="NUDIX"/>
    <property type="match status" value="1"/>
</dbReference>
<evidence type="ECO:0000256" key="1">
    <source>
        <dbReference type="ARBA" id="ARBA00022801"/>
    </source>
</evidence>
<evidence type="ECO:0000313" key="4">
    <source>
        <dbReference type="Proteomes" id="UP000823613"/>
    </source>
</evidence>
<dbReference type="GO" id="GO:0004081">
    <property type="term" value="F:bis(5'-nucleosyl)-tetraphosphatase (asymmetrical) activity"/>
    <property type="evidence" value="ECO:0007669"/>
    <property type="project" value="TreeGrafter"/>
</dbReference>
<organism evidence="3 4">
    <name type="scientific">Candidatus Onthovivens merdipullorum</name>
    <dbReference type="NCBI Taxonomy" id="2840889"/>
    <lineage>
        <taxon>Bacteria</taxon>
        <taxon>Bacillati</taxon>
        <taxon>Bacillota</taxon>
        <taxon>Bacilli</taxon>
        <taxon>Bacillales</taxon>
        <taxon>Candidatus Onthovivens</taxon>
    </lineage>
</organism>
<evidence type="ECO:0000313" key="3">
    <source>
        <dbReference type="EMBL" id="MBO8427439.1"/>
    </source>
</evidence>
<reference evidence="3" key="1">
    <citation type="submission" date="2020-10" db="EMBL/GenBank/DDBJ databases">
        <authorList>
            <person name="Gilroy R."/>
        </authorList>
    </citation>
    <scope>NUCLEOTIDE SEQUENCE</scope>
    <source>
        <strain evidence="3">11159</strain>
    </source>
</reference>
<protein>
    <submittedName>
        <fullName evidence="3">NUDIX domain-containing protein</fullName>
    </submittedName>
</protein>
<dbReference type="SUPFAM" id="SSF55811">
    <property type="entry name" value="Nudix"/>
    <property type="match status" value="1"/>
</dbReference>
<accession>A0A9D9DLW4</accession>